<gene>
    <name evidence="4" type="ORF">DME_LOCUS7815</name>
</gene>
<evidence type="ECO:0000313" key="6">
    <source>
        <dbReference type="Proteomes" id="UP000274756"/>
    </source>
</evidence>
<dbReference type="InterPro" id="IPR036322">
    <property type="entry name" value="WD40_repeat_dom_sf"/>
</dbReference>
<protein>
    <submittedName>
        <fullName evidence="7">WD_REPEATS_REGION domain-containing protein</fullName>
    </submittedName>
</protein>
<dbReference type="InterPro" id="IPR015943">
    <property type="entry name" value="WD40/YVTN_repeat-like_dom_sf"/>
</dbReference>
<evidence type="ECO:0000313" key="4">
    <source>
        <dbReference type="EMBL" id="VDN57842.1"/>
    </source>
</evidence>
<keyword evidence="6" id="KW-1185">Reference proteome</keyword>
<evidence type="ECO:0000256" key="3">
    <source>
        <dbReference type="ARBA" id="ARBA00025740"/>
    </source>
</evidence>
<dbReference type="InterPro" id="IPR048720">
    <property type="entry name" value="PROPPIN"/>
</dbReference>
<dbReference type="PANTHER" id="PTHR11227">
    <property type="entry name" value="WD-REPEAT PROTEIN INTERACTING WITH PHOSPHOINOSIDES WIPI -RELATED"/>
    <property type="match status" value="1"/>
</dbReference>
<reference evidence="4 6" key="2">
    <citation type="submission" date="2018-11" db="EMBL/GenBank/DDBJ databases">
        <authorList>
            <consortium name="Pathogen Informatics"/>
        </authorList>
    </citation>
    <scope>NUCLEOTIDE SEQUENCE [LARGE SCALE GENOMIC DNA]</scope>
</reference>
<proteinExistence type="inferred from homology"/>
<dbReference type="STRING" id="318479.A0A0N4U9N6"/>
<organism evidence="5 7">
    <name type="scientific">Dracunculus medinensis</name>
    <name type="common">Guinea worm</name>
    <dbReference type="NCBI Taxonomy" id="318479"/>
    <lineage>
        <taxon>Eukaryota</taxon>
        <taxon>Metazoa</taxon>
        <taxon>Ecdysozoa</taxon>
        <taxon>Nematoda</taxon>
        <taxon>Chromadorea</taxon>
        <taxon>Rhabditida</taxon>
        <taxon>Spirurina</taxon>
        <taxon>Dracunculoidea</taxon>
        <taxon>Dracunculidae</taxon>
        <taxon>Dracunculus</taxon>
    </lineage>
</organism>
<evidence type="ECO:0000313" key="7">
    <source>
        <dbReference type="WBParaSite" id="DME_0000381001-mRNA-1"/>
    </source>
</evidence>
<accession>A0A0N4U9N6</accession>
<dbReference type="WBParaSite" id="DME_0000381001-mRNA-1">
    <property type="protein sequence ID" value="DME_0000381001-mRNA-1"/>
    <property type="gene ID" value="DME_0000381001"/>
</dbReference>
<dbReference type="SUPFAM" id="SSF50978">
    <property type="entry name" value="WD40 repeat-like"/>
    <property type="match status" value="1"/>
</dbReference>
<keyword evidence="1" id="KW-0853">WD repeat</keyword>
<keyword evidence="2" id="KW-0677">Repeat</keyword>
<dbReference type="AlphaFoldDB" id="A0A0N4U9N6"/>
<name>A0A0N4U9N6_DRAME</name>
<reference evidence="7" key="1">
    <citation type="submission" date="2017-02" db="UniProtKB">
        <authorList>
            <consortium name="WormBaseParasite"/>
        </authorList>
    </citation>
    <scope>IDENTIFICATION</scope>
</reference>
<sequence>MGLLVNDIRINDEQNLFAVSTDAGLRLFWVYPLRQLIKLNVEDIGTLKFCSLHATSNLLAMAALPLVSTGFEREPFFIVGGDHLAVELSLSIMKIWNQKSKKFIGMFNLTKPVRNVIMTDRLFIAIMDRQINIYSFPVGNTVYGRFITAYNPNGFGVISEEGHKQVFVFPGQKSGTVEIVNLQELSLDQSEHFNPSLISINSTEIAGLAMNKEGTLIAIGCHSGRIIKLFDVRARDLINDLWRGSDPAIFHCIRFSRCSSFLGVTSDKDTIHIFKISLDKFDQRRTSGVLQNIGLSNDSAIRSFAKFTLPSPTVVELIFPSSSRGDSNTKKDCGSLIAICSNGHYFRLEFNLDGSVKLVDFDLYFETGNEQSFFDINN</sequence>
<comment type="similarity">
    <text evidence="3">Belongs to the WD repeat PROPPIN family.</text>
</comment>
<dbReference type="Proteomes" id="UP000274756">
    <property type="component" value="Unassembled WGS sequence"/>
</dbReference>
<dbReference type="Proteomes" id="UP000038040">
    <property type="component" value="Unplaced"/>
</dbReference>
<evidence type="ECO:0000256" key="1">
    <source>
        <dbReference type="ARBA" id="ARBA00022574"/>
    </source>
</evidence>
<dbReference type="Gene3D" id="2.130.10.10">
    <property type="entry name" value="YVTN repeat-like/Quinoprotein amine dehydrogenase"/>
    <property type="match status" value="1"/>
</dbReference>
<evidence type="ECO:0000313" key="5">
    <source>
        <dbReference type="Proteomes" id="UP000038040"/>
    </source>
</evidence>
<dbReference type="EMBL" id="UYYG01001163">
    <property type="protein sequence ID" value="VDN57842.1"/>
    <property type="molecule type" value="Genomic_DNA"/>
</dbReference>
<evidence type="ECO:0000256" key="2">
    <source>
        <dbReference type="ARBA" id="ARBA00022737"/>
    </source>
</evidence>
<dbReference type="OrthoDB" id="1667587at2759"/>